<sequence length="36" mass="3913">MSSTPLGKIGFCFSAPSPWRAKVVVNLLHPRVCVDV</sequence>
<organism evidence="1">
    <name type="scientific">Brassica oleracea</name>
    <name type="common">Wild cabbage</name>
    <dbReference type="NCBI Taxonomy" id="3712"/>
    <lineage>
        <taxon>Eukaryota</taxon>
        <taxon>Viridiplantae</taxon>
        <taxon>Streptophyta</taxon>
        <taxon>Embryophyta</taxon>
        <taxon>Tracheophyta</taxon>
        <taxon>Spermatophyta</taxon>
        <taxon>Magnoliopsida</taxon>
        <taxon>eudicotyledons</taxon>
        <taxon>Gunneridae</taxon>
        <taxon>Pentapetalae</taxon>
        <taxon>rosids</taxon>
        <taxon>malvids</taxon>
        <taxon>Brassicales</taxon>
        <taxon>Brassicaceae</taxon>
        <taxon>Brassiceae</taxon>
        <taxon>Brassica</taxon>
    </lineage>
</organism>
<dbReference type="AlphaFoldDB" id="A0A3P6F5W3"/>
<dbReference type="EMBL" id="LR031877">
    <property type="protein sequence ID" value="VDD42714.1"/>
    <property type="molecule type" value="Genomic_DNA"/>
</dbReference>
<reference evidence="1" key="1">
    <citation type="submission" date="2018-11" db="EMBL/GenBank/DDBJ databases">
        <authorList>
            <consortium name="Genoscope - CEA"/>
            <person name="William W."/>
        </authorList>
    </citation>
    <scope>NUCLEOTIDE SEQUENCE</scope>
</reference>
<proteinExistence type="predicted"/>
<name>A0A3P6F5W3_BRAOL</name>
<gene>
    <name evidence="1" type="ORF">BOLC5T30261H</name>
</gene>
<accession>A0A3P6F5W3</accession>
<evidence type="ECO:0000313" key="1">
    <source>
        <dbReference type="EMBL" id="VDD42714.1"/>
    </source>
</evidence>
<protein>
    <submittedName>
        <fullName evidence="1">Uncharacterized protein</fullName>
    </submittedName>
</protein>